<comment type="domain">
    <text evidence="8">The N-terminal domain determines nucleotide recognition and specific binding, while the C-terminal domain determines the specific binding to the target protein.</text>
</comment>
<dbReference type="GO" id="GO:0005737">
    <property type="term" value="C:cytoplasm"/>
    <property type="evidence" value="ECO:0007669"/>
    <property type="project" value="UniProtKB-SubCell"/>
</dbReference>
<sequence length="206" mass="22466">MKVYGALLAGGAASRLGGVAKPLLDLAGCTMAERALMPLRGHVERILVSTDRHELFAPLGFETVEDGRPERLGPLAGLAALYRAIRREDDAPFALLTVPGDTPFLPRDLAPRLLSHARPGTVRVAAFGPHWQPTVALWPDTALEDLPAWLDSDTSNVSIRHWIAHHPHEVIEFGPTLSAPDGDPFFNVNTSEDLETARRHLSAIER</sequence>
<feature type="binding site" evidence="8">
    <location>
        <begin position="8"/>
        <end position="10"/>
    </location>
    <ligand>
        <name>GTP</name>
        <dbReference type="ChEBI" id="CHEBI:37565"/>
    </ligand>
</feature>
<dbReference type="InterPro" id="IPR029044">
    <property type="entry name" value="Nucleotide-diphossugar_trans"/>
</dbReference>
<dbReference type="Gene3D" id="3.90.550.10">
    <property type="entry name" value="Spore Coat Polysaccharide Biosynthesis Protein SpsA, Chain A"/>
    <property type="match status" value="1"/>
</dbReference>
<comment type="subunit">
    <text evidence="8">Monomer.</text>
</comment>
<dbReference type="GO" id="GO:1902758">
    <property type="term" value="P:bis(molybdopterin guanine dinucleotide)molybdenum biosynthetic process"/>
    <property type="evidence" value="ECO:0007669"/>
    <property type="project" value="TreeGrafter"/>
</dbReference>
<comment type="catalytic activity">
    <reaction evidence="8">
        <text>Mo-molybdopterin + GTP + H(+) = Mo-molybdopterin guanine dinucleotide + diphosphate</text>
        <dbReference type="Rhea" id="RHEA:34243"/>
        <dbReference type="ChEBI" id="CHEBI:15378"/>
        <dbReference type="ChEBI" id="CHEBI:33019"/>
        <dbReference type="ChEBI" id="CHEBI:37565"/>
        <dbReference type="ChEBI" id="CHEBI:71302"/>
        <dbReference type="ChEBI" id="CHEBI:71310"/>
        <dbReference type="EC" id="2.7.7.77"/>
    </reaction>
</comment>
<dbReference type="GO" id="GO:0061603">
    <property type="term" value="F:molybdenum cofactor guanylyltransferase activity"/>
    <property type="evidence" value="ECO:0007669"/>
    <property type="project" value="UniProtKB-EC"/>
</dbReference>
<keyword evidence="4 8" id="KW-0547">Nucleotide-binding</keyword>
<feature type="binding site" evidence="8">
    <location>
        <position position="101"/>
    </location>
    <ligand>
        <name>Mg(2+)</name>
        <dbReference type="ChEBI" id="CHEBI:18420"/>
    </ligand>
</feature>
<dbReference type="HAMAP" id="MF_00316">
    <property type="entry name" value="MobA"/>
    <property type="match status" value="1"/>
</dbReference>
<evidence type="ECO:0000256" key="3">
    <source>
        <dbReference type="ARBA" id="ARBA00022723"/>
    </source>
</evidence>
<feature type="binding site" evidence="8">
    <location>
        <position position="21"/>
    </location>
    <ligand>
        <name>GTP</name>
        <dbReference type="ChEBI" id="CHEBI:37565"/>
    </ligand>
</feature>
<evidence type="ECO:0000256" key="8">
    <source>
        <dbReference type="HAMAP-Rule" id="MF_00316"/>
    </source>
</evidence>
<dbReference type="PATRIC" id="fig|401562.3.peg.602"/>
<dbReference type="EC" id="2.7.7.77" evidence="8"/>
<dbReference type="STRING" id="401562.NS365_04010"/>
<comment type="function">
    <text evidence="8">Transfers a GMP moiety from GTP to Mo-molybdopterin (Mo-MPT) cofactor (Moco or molybdenum cofactor) to form Mo-molybdopterin guanine dinucleotide (Mo-MGD) cofactor.</text>
</comment>
<name>A0A175RD47_9HYPH</name>
<evidence type="ECO:0000256" key="7">
    <source>
        <dbReference type="ARBA" id="ARBA00023150"/>
    </source>
</evidence>
<dbReference type="CDD" id="cd02503">
    <property type="entry name" value="MobA"/>
    <property type="match status" value="1"/>
</dbReference>
<dbReference type="InterPro" id="IPR025877">
    <property type="entry name" value="MobA-like_NTP_Trfase"/>
</dbReference>
<keyword evidence="5 8" id="KW-0460">Magnesium</keyword>
<comment type="cofactor">
    <cofactor evidence="8">
        <name>Mg(2+)</name>
        <dbReference type="ChEBI" id="CHEBI:18420"/>
    </cofactor>
</comment>
<evidence type="ECO:0000256" key="2">
    <source>
        <dbReference type="ARBA" id="ARBA00022679"/>
    </source>
</evidence>
<feature type="binding site" evidence="8">
    <location>
        <position position="66"/>
    </location>
    <ligand>
        <name>GTP</name>
        <dbReference type="ChEBI" id="CHEBI:37565"/>
    </ligand>
</feature>
<feature type="binding site" evidence="8">
    <location>
        <position position="101"/>
    </location>
    <ligand>
        <name>GTP</name>
        <dbReference type="ChEBI" id="CHEBI:37565"/>
    </ligand>
</feature>
<dbReference type="GO" id="GO:0005525">
    <property type="term" value="F:GTP binding"/>
    <property type="evidence" value="ECO:0007669"/>
    <property type="project" value="UniProtKB-UniRule"/>
</dbReference>
<dbReference type="Pfam" id="PF12804">
    <property type="entry name" value="NTP_transf_3"/>
    <property type="match status" value="1"/>
</dbReference>
<gene>
    <name evidence="8" type="primary">mobA</name>
    <name evidence="10" type="ORF">NS226_06565</name>
</gene>
<keyword evidence="3 8" id="KW-0479">Metal-binding</keyword>
<evidence type="ECO:0000256" key="1">
    <source>
        <dbReference type="ARBA" id="ARBA00022490"/>
    </source>
</evidence>
<organism evidence="10 11">
    <name type="scientific">Aureimonas ureilytica</name>
    <dbReference type="NCBI Taxonomy" id="401562"/>
    <lineage>
        <taxon>Bacteria</taxon>
        <taxon>Pseudomonadati</taxon>
        <taxon>Pseudomonadota</taxon>
        <taxon>Alphaproteobacteria</taxon>
        <taxon>Hyphomicrobiales</taxon>
        <taxon>Aurantimonadaceae</taxon>
        <taxon>Aureimonas</taxon>
    </lineage>
</organism>
<protein>
    <recommendedName>
        <fullName evidence="8">Molybdenum cofactor guanylyltransferase</fullName>
        <shortName evidence="8">MoCo guanylyltransferase</shortName>
        <ecNumber evidence="8">2.7.7.77</ecNumber>
    </recommendedName>
    <alternativeName>
        <fullName evidence="8">GTP:molybdopterin guanylyltransferase</fullName>
    </alternativeName>
    <alternativeName>
        <fullName evidence="8">Mo-MPT guanylyltransferase</fullName>
    </alternativeName>
    <alternativeName>
        <fullName evidence="8">Molybdopterin guanylyltransferase</fullName>
    </alternativeName>
    <alternativeName>
        <fullName evidence="8">Molybdopterin-guanine dinucleotide synthase</fullName>
        <shortName evidence="8">MGD synthase</shortName>
    </alternativeName>
</protein>
<keyword evidence="2 8" id="KW-0808">Transferase</keyword>
<dbReference type="AlphaFoldDB" id="A0A175RD47"/>
<accession>A0A175RD47</accession>
<evidence type="ECO:0000259" key="9">
    <source>
        <dbReference type="Pfam" id="PF12804"/>
    </source>
</evidence>
<dbReference type="PANTHER" id="PTHR19136">
    <property type="entry name" value="MOLYBDENUM COFACTOR GUANYLYLTRANSFERASE"/>
    <property type="match status" value="1"/>
</dbReference>
<evidence type="ECO:0000256" key="4">
    <source>
        <dbReference type="ARBA" id="ARBA00022741"/>
    </source>
</evidence>
<dbReference type="GO" id="GO:0046872">
    <property type="term" value="F:metal ion binding"/>
    <property type="evidence" value="ECO:0007669"/>
    <property type="project" value="UniProtKB-KW"/>
</dbReference>
<comment type="caution">
    <text evidence="8">Lacks conserved residue(s) required for the propagation of feature annotation.</text>
</comment>
<comment type="similarity">
    <text evidence="8">Belongs to the MobA family.</text>
</comment>
<feature type="domain" description="MobA-like NTP transferase" evidence="9">
    <location>
        <begin position="5"/>
        <end position="166"/>
    </location>
</feature>
<keyword evidence="1 8" id="KW-0963">Cytoplasm</keyword>
<dbReference type="EMBL" id="LDPZ01000013">
    <property type="protein sequence ID" value="KTQ96778.1"/>
    <property type="molecule type" value="Genomic_DNA"/>
</dbReference>
<dbReference type="InterPro" id="IPR013482">
    <property type="entry name" value="Molybde_CF_guanTrfase"/>
</dbReference>
<dbReference type="RefSeq" id="WP_058634294.1">
    <property type="nucleotide sequence ID" value="NZ_LDPZ01000013.1"/>
</dbReference>
<evidence type="ECO:0000313" key="10">
    <source>
        <dbReference type="EMBL" id="KTQ96778.1"/>
    </source>
</evidence>
<comment type="caution">
    <text evidence="10">The sequence shown here is derived from an EMBL/GenBank/DDBJ whole genome shotgun (WGS) entry which is preliminary data.</text>
</comment>
<reference evidence="10 11" key="1">
    <citation type="journal article" date="2016" name="Front. Microbiol.">
        <title>Genomic Resource of Rice Seed Associated Bacteria.</title>
        <authorList>
            <person name="Midha S."/>
            <person name="Bansal K."/>
            <person name="Sharma S."/>
            <person name="Kumar N."/>
            <person name="Patil P.P."/>
            <person name="Chaudhry V."/>
            <person name="Patil P.B."/>
        </authorList>
    </citation>
    <scope>NUCLEOTIDE SEQUENCE [LARGE SCALE GENOMIC DNA]</scope>
    <source>
        <strain evidence="10 11">NS226</strain>
    </source>
</reference>
<dbReference type="SUPFAM" id="SSF53448">
    <property type="entry name" value="Nucleotide-diphospho-sugar transferases"/>
    <property type="match status" value="1"/>
</dbReference>
<evidence type="ECO:0000256" key="6">
    <source>
        <dbReference type="ARBA" id="ARBA00023134"/>
    </source>
</evidence>
<dbReference type="PANTHER" id="PTHR19136:SF81">
    <property type="entry name" value="MOLYBDENUM COFACTOR GUANYLYLTRANSFERASE"/>
    <property type="match status" value="1"/>
</dbReference>
<dbReference type="Proteomes" id="UP000078272">
    <property type="component" value="Unassembled WGS sequence"/>
</dbReference>
<evidence type="ECO:0000313" key="11">
    <source>
        <dbReference type="Proteomes" id="UP000078272"/>
    </source>
</evidence>
<comment type="subcellular location">
    <subcellularLocation>
        <location evidence="8">Cytoplasm</location>
    </subcellularLocation>
</comment>
<proteinExistence type="inferred from homology"/>
<dbReference type="OrthoDB" id="9788394at2"/>
<evidence type="ECO:0000256" key="5">
    <source>
        <dbReference type="ARBA" id="ARBA00022842"/>
    </source>
</evidence>
<keyword evidence="6 8" id="KW-0342">GTP-binding</keyword>
<keyword evidence="7 8" id="KW-0501">Molybdenum cofactor biosynthesis</keyword>